<evidence type="ECO:0000259" key="2">
    <source>
        <dbReference type="PROSITE" id="PS51898"/>
    </source>
</evidence>
<accession>A0ABY3FHN4</accession>
<evidence type="ECO:0000313" key="3">
    <source>
        <dbReference type="EMBL" id="TVU85164.1"/>
    </source>
</evidence>
<name>A0ABY3FHN4_9GAMM</name>
<evidence type="ECO:0000313" key="4">
    <source>
        <dbReference type="Proteomes" id="UP000317938"/>
    </source>
</evidence>
<feature type="coiled-coil region" evidence="1">
    <location>
        <begin position="345"/>
        <end position="372"/>
    </location>
</feature>
<dbReference type="EMBL" id="VNFF01000004">
    <property type="protein sequence ID" value="TVU85164.1"/>
    <property type="molecule type" value="Genomic_DNA"/>
</dbReference>
<dbReference type="InterPro" id="IPR013762">
    <property type="entry name" value="Integrase-like_cat_sf"/>
</dbReference>
<organism evidence="3 4">
    <name type="scientific">Pseudoalteromonas neustonica</name>
    <dbReference type="NCBI Taxonomy" id="1840331"/>
    <lineage>
        <taxon>Bacteria</taxon>
        <taxon>Pseudomonadati</taxon>
        <taxon>Pseudomonadota</taxon>
        <taxon>Gammaproteobacteria</taxon>
        <taxon>Alteromonadales</taxon>
        <taxon>Pseudoalteromonadaceae</taxon>
        <taxon>Pseudoalteromonas</taxon>
    </lineage>
</organism>
<keyword evidence="1" id="KW-0175">Coiled coil</keyword>
<dbReference type="Proteomes" id="UP000317938">
    <property type="component" value="Unassembled WGS sequence"/>
</dbReference>
<evidence type="ECO:0000256" key="1">
    <source>
        <dbReference type="SAM" id="Coils"/>
    </source>
</evidence>
<dbReference type="PROSITE" id="PS51898">
    <property type="entry name" value="TYR_RECOMBINASE"/>
    <property type="match status" value="1"/>
</dbReference>
<comment type="caution">
    <text evidence="3">The sequence shown here is derived from an EMBL/GenBank/DDBJ whole genome shotgun (WGS) entry which is preliminary data.</text>
</comment>
<proteinExistence type="predicted"/>
<dbReference type="Gene3D" id="1.10.443.10">
    <property type="entry name" value="Intergrase catalytic core"/>
    <property type="match status" value="1"/>
</dbReference>
<protein>
    <recommendedName>
        <fullName evidence="2">Tyr recombinase domain-containing protein</fullName>
    </recommendedName>
</protein>
<sequence>MNDYHMEKFRDWSLEETKADSRYREEENIAKQTTNNDYLMPIYAFYYWVQKQGSYHPNILGFDAENTNAFQITSSQLQRDIAISIEEKPNNDALYPKLFKNCDSRGRKQRSATEMELDELNCHIIANYRGYERASLLLIAQIMNQAGARPISIASLTRYQFHKDIVDKELFKEKKATLDVVPKKAKQGNTMPIKFPISTTLTVVAFIKNELEPYIKGNEVGRYEGQLFLNPDTLKPLSAADISKTFSLITSELGWPKGKSIYSLRHKFAGDSVDKHLAIATELGFSADEASIALQMEASMTHRAKSSIKPYVESRMRMGQETEANKKDLKIKSLESEKVLLALDAQRAFELADEKNAENQELLLEIAKLKAKLKTQ</sequence>
<keyword evidence="4" id="KW-1185">Reference proteome</keyword>
<reference evidence="3 4" key="1">
    <citation type="submission" date="2019-07" db="EMBL/GenBank/DDBJ databases">
        <title>Diversity of Bacteria from Kongsfjorden, Arctic.</title>
        <authorList>
            <person name="Yu Y."/>
        </authorList>
    </citation>
    <scope>NUCLEOTIDE SEQUENCE [LARGE SCALE GENOMIC DNA]</scope>
    <source>
        <strain evidence="3 4">SM1927</strain>
    </source>
</reference>
<gene>
    <name evidence="3" type="ORF">FQP85_05180</name>
</gene>
<feature type="domain" description="Tyr recombinase" evidence="2">
    <location>
        <begin position="107"/>
        <end position="324"/>
    </location>
</feature>
<dbReference type="InterPro" id="IPR002104">
    <property type="entry name" value="Integrase_catalytic"/>
</dbReference>